<organism evidence="1 2">
    <name type="scientific">Eubacterium plexicaudatum ASF492</name>
    <dbReference type="NCBI Taxonomy" id="1235802"/>
    <lineage>
        <taxon>Bacteria</taxon>
        <taxon>Bacillati</taxon>
        <taxon>Bacillota</taxon>
        <taxon>Clostridia</taxon>
        <taxon>Eubacteriales</taxon>
        <taxon>Eubacteriaceae</taxon>
        <taxon>Eubacterium</taxon>
    </lineage>
</organism>
<proteinExistence type="predicted"/>
<dbReference type="HOGENOM" id="CLU_1728648_0_0_9"/>
<keyword evidence="2" id="KW-1185">Reference proteome</keyword>
<comment type="caution">
    <text evidence="1">The sequence shown here is derived from an EMBL/GenBank/DDBJ whole genome shotgun (WGS) entry which is preliminary data.</text>
</comment>
<dbReference type="STRING" id="1235802.C823_03696"/>
<dbReference type="Proteomes" id="UP000012589">
    <property type="component" value="Unassembled WGS sequence"/>
</dbReference>
<sequence>MLEFEVLIIQANNLLFDNIMRGLRLCEILSNSKEMRRNSLYCNINLVKNHLDYIHEIASSSLTKLKNISNLKYGYCYYFSLLVFYIGVTLNLECDFYIGIKKSIDFNVCKGERIGHAWTVISGQILDETNLLFWNSMLLYHNEGMKCDEHY</sequence>
<dbReference type="EMBL" id="AQFT01000109">
    <property type="protein sequence ID" value="EMZ23212.1"/>
    <property type="molecule type" value="Genomic_DNA"/>
</dbReference>
<evidence type="ECO:0000313" key="2">
    <source>
        <dbReference type="Proteomes" id="UP000012589"/>
    </source>
</evidence>
<reference evidence="1 2" key="1">
    <citation type="journal article" date="2014" name="Genome Announc.">
        <title>Draft genome sequences of the altered schaedler flora, a defined bacterial community from gnotobiotic mice.</title>
        <authorList>
            <person name="Wannemuehler M.J."/>
            <person name="Overstreet A.M."/>
            <person name="Ward D.V."/>
            <person name="Phillips G.J."/>
        </authorList>
    </citation>
    <scope>NUCLEOTIDE SEQUENCE [LARGE SCALE GENOMIC DNA]</scope>
    <source>
        <strain evidence="1 2">ASF492</strain>
    </source>
</reference>
<dbReference type="AlphaFoldDB" id="N2A1L4"/>
<evidence type="ECO:0000313" key="1">
    <source>
        <dbReference type="EMBL" id="EMZ23212.1"/>
    </source>
</evidence>
<accession>N2A1L4</accession>
<gene>
    <name evidence="1" type="ORF">C823_03696</name>
</gene>
<protein>
    <submittedName>
        <fullName evidence="1">Uncharacterized protein</fullName>
    </submittedName>
</protein>
<name>N2A1L4_9FIRM</name>